<dbReference type="PANTHER" id="PTHR45856">
    <property type="entry name" value="ALPHA/BETA-HYDROLASES SUPERFAMILY PROTEIN"/>
    <property type="match status" value="1"/>
</dbReference>
<feature type="non-terminal residue" evidence="3">
    <location>
        <position position="1"/>
    </location>
</feature>
<dbReference type="InterPro" id="IPR002921">
    <property type="entry name" value="Fungal_lipase-type"/>
</dbReference>
<dbReference type="PANTHER" id="PTHR45856:SF11">
    <property type="entry name" value="FUNGAL LIPASE-LIKE DOMAIN-CONTAINING PROTEIN"/>
    <property type="match status" value="1"/>
</dbReference>
<proteinExistence type="predicted"/>
<accession>A0A9D4YYU2</accession>
<reference evidence="3" key="2">
    <citation type="submission" date="2020-11" db="EMBL/GenBank/DDBJ databases">
        <authorList>
            <person name="Cecchin M."/>
            <person name="Marcolungo L."/>
            <person name="Rossato M."/>
            <person name="Girolomoni L."/>
            <person name="Cosentino E."/>
            <person name="Cuine S."/>
            <person name="Li-Beisson Y."/>
            <person name="Delledonne M."/>
            <person name="Ballottari M."/>
        </authorList>
    </citation>
    <scope>NUCLEOTIDE SEQUENCE</scope>
    <source>
        <strain evidence="3">211/11P</strain>
        <tissue evidence="3">Whole cell</tissue>
    </source>
</reference>
<keyword evidence="4" id="KW-1185">Reference proteome</keyword>
<evidence type="ECO:0000259" key="2">
    <source>
        <dbReference type="Pfam" id="PF01764"/>
    </source>
</evidence>
<feature type="domain" description="Fungal lipase-type" evidence="2">
    <location>
        <begin position="261"/>
        <end position="371"/>
    </location>
</feature>
<name>A0A9D4YYU2_CHLVU</name>
<dbReference type="OrthoDB" id="535837at2759"/>
<dbReference type="Gene3D" id="3.40.50.1820">
    <property type="entry name" value="alpha/beta hydrolase"/>
    <property type="match status" value="1"/>
</dbReference>
<dbReference type="GO" id="GO:0006629">
    <property type="term" value="P:lipid metabolic process"/>
    <property type="evidence" value="ECO:0007669"/>
    <property type="project" value="InterPro"/>
</dbReference>
<protein>
    <recommendedName>
        <fullName evidence="2">Fungal lipase-type domain-containing protein</fullName>
    </recommendedName>
</protein>
<dbReference type="Proteomes" id="UP001055712">
    <property type="component" value="Unassembled WGS sequence"/>
</dbReference>
<dbReference type="InterPro" id="IPR051218">
    <property type="entry name" value="Sec_MonoDiacylglyc_Lipase"/>
</dbReference>
<evidence type="ECO:0000256" key="1">
    <source>
        <dbReference type="SAM" id="MobiDB-lite"/>
    </source>
</evidence>
<organism evidence="3 4">
    <name type="scientific">Chlorella vulgaris</name>
    <name type="common">Green alga</name>
    <dbReference type="NCBI Taxonomy" id="3077"/>
    <lineage>
        <taxon>Eukaryota</taxon>
        <taxon>Viridiplantae</taxon>
        <taxon>Chlorophyta</taxon>
        <taxon>core chlorophytes</taxon>
        <taxon>Trebouxiophyceae</taxon>
        <taxon>Chlorellales</taxon>
        <taxon>Chlorellaceae</taxon>
        <taxon>Chlorella clade</taxon>
        <taxon>Chlorella</taxon>
    </lineage>
</organism>
<dbReference type="InterPro" id="IPR029058">
    <property type="entry name" value="AB_hydrolase_fold"/>
</dbReference>
<feature type="compositionally biased region" description="Pro residues" evidence="1">
    <location>
        <begin position="579"/>
        <end position="591"/>
    </location>
</feature>
<evidence type="ECO:0000313" key="3">
    <source>
        <dbReference type="EMBL" id="KAI3434362.1"/>
    </source>
</evidence>
<dbReference type="EMBL" id="SIDB01000003">
    <property type="protein sequence ID" value="KAI3434362.1"/>
    <property type="molecule type" value="Genomic_DNA"/>
</dbReference>
<dbReference type="AlphaFoldDB" id="A0A9D4YYU2"/>
<dbReference type="SUPFAM" id="SSF53474">
    <property type="entry name" value="alpha/beta-Hydrolases"/>
    <property type="match status" value="1"/>
</dbReference>
<gene>
    <name evidence="3" type="ORF">D9Q98_002441</name>
</gene>
<dbReference type="Pfam" id="PF01764">
    <property type="entry name" value="Lipase_3"/>
    <property type="match status" value="1"/>
</dbReference>
<reference evidence="3" key="1">
    <citation type="journal article" date="2019" name="Plant J.">
        <title>Chlorella vulgaris genome assembly and annotation reveals the molecular basis for metabolic acclimation to high light conditions.</title>
        <authorList>
            <person name="Cecchin M."/>
            <person name="Marcolungo L."/>
            <person name="Rossato M."/>
            <person name="Girolomoni L."/>
            <person name="Cosentino E."/>
            <person name="Cuine S."/>
            <person name="Li-Beisson Y."/>
            <person name="Delledonne M."/>
            <person name="Ballottari M."/>
        </authorList>
    </citation>
    <scope>NUCLEOTIDE SEQUENCE</scope>
    <source>
        <strain evidence="3">211/11P</strain>
    </source>
</reference>
<feature type="compositionally biased region" description="Basic residues" evidence="1">
    <location>
        <begin position="592"/>
        <end position="605"/>
    </location>
</feature>
<dbReference type="CDD" id="cd00519">
    <property type="entry name" value="Lipase_3"/>
    <property type="match status" value="1"/>
</dbReference>
<evidence type="ECO:0000313" key="4">
    <source>
        <dbReference type="Proteomes" id="UP001055712"/>
    </source>
</evidence>
<feature type="region of interest" description="Disordered" evidence="1">
    <location>
        <begin position="574"/>
        <end position="610"/>
    </location>
</feature>
<comment type="caution">
    <text evidence="3">The sequence shown here is derived from an EMBL/GenBank/DDBJ whole genome shotgun (WGS) entry which is preliminary data.</text>
</comment>
<sequence>MFQSQLGLKQGCPLSPNLFGLYVDDLPAAVAADAAADLPRLGNGSAKTKMVVFHGQLRRTATPPDAAAPLTTSGATIKAVDEFRLTMRRLASPLKLGLPLLLTAVLLLLAAPDAAAARRRNMQGRQLLAEFDTCTGCLSAVPSKPLPLASDTLSAAAADLAWLADPITLGITCQVMCTPEQQKQWLEKAKAVAAKMGAKTTQLVYIKESQAAALIFDIADKIFVAFGGPQIFYAPDLLLTTKVDPMATLNLGAHILPPTQRTVKVQEGLLYTAKGVYPELTKALAAIDKTGKKPIYFTGHSLGGALATLSAAMLHSWTAPAATNNTVAAVYTFGSPRAGGAAWAASYRTLGLDKMTLRYVYNRDVVPMVPQDAAPGKAYDHVGRLVYVTNCGCITKCANDTCGAYDYCAGNDIPKQKETCTAAAVAMKKVCARDGVPVSLHLSLQTTTMKLLCATASTLMPNFTLPLYDPSACCMFRTLAGMYLDPAAKGDPIDYMQGFSNYYPGWASQCLPDAPKCEGTAKCPPGVPCNNGAPCTPGSPCSGIDETPNLRPPTVHWDRPKPCATCPKPTCKPCEHPDPPPSTARKPSPPPPKRKPSPPPPKRKPSPLPNCAATCMAKDGWNPVCARGLGSQNKGKVYPNKCFLE</sequence>